<dbReference type="InterPro" id="IPR008166">
    <property type="entry name" value="Glyco_transf_92"/>
</dbReference>
<feature type="transmembrane region" description="Helical" evidence="8">
    <location>
        <begin position="20"/>
        <end position="43"/>
    </location>
</feature>
<accession>A0A8C7QG42</accession>
<evidence type="ECO:0000256" key="8">
    <source>
        <dbReference type="RuleBase" id="RU366017"/>
    </source>
</evidence>
<evidence type="ECO:0000256" key="6">
    <source>
        <dbReference type="ARBA" id="ARBA00022989"/>
    </source>
</evidence>
<name>A0A8C7QG42_ONCMY</name>
<dbReference type="PANTHER" id="PTHR21461:SF45">
    <property type="entry name" value="GLYCOSYLTRANSFERASE FAMILY 92 PROTEIN"/>
    <property type="match status" value="1"/>
</dbReference>
<keyword evidence="7 8" id="KW-0472">Membrane</keyword>
<dbReference type="GO" id="GO:0016757">
    <property type="term" value="F:glycosyltransferase activity"/>
    <property type="evidence" value="ECO:0007669"/>
    <property type="project" value="UniProtKB-UniRule"/>
</dbReference>
<dbReference type="GO" id="GO:0005737">
    <property type="term" value="C:cytoplasm"/>
    <property type="evidence" value="ECO:0007669"/>
    <property type="project" value="TreeGrafter"/>
</dbReference>
<dbReference type="Pfam" id="PF01697">
    <property type="entry name" value="Glyco_transf_92"/>
    <property type="match status" value="1"/>
</dbReference>
<comment type="subcellular location">
    <subcellularLocation>
        <location evidence="1">Membrane</location>
        <topology evidence="1">Single-pass membrane protein</topology>
    </subcellularLocation>
</comment>
<evidence type="ECO:0000313" key="10">
    <source>
        <dbReference type="Proteomes" id="UP000694395"/>
    </source>
</evidence>
<reference evidence="9" key="1">
    <citation type="submission" date="2020-07" db="EMBL/GenBank/DDBJ databases">
        <title>A long reads based de novo assembly of the rainbow trout Arlee double haploid line genome.</title>
        <authorList>
            <person name="Gao G."/>
            <person name="Palti Y."/>
        </authorList>
    </citation>
    <scope>NUCLEOTIDE SEQUENCE [LARGE SCALE GENOMIC DNA]</scope>
</reference>
<evidence type="ECO:0000313" key="9">
    <source>
        <dbReference type="Ensembl" id="ENSOMYP00000036768.1"/>
    </source>
</evidence>
<keyword evidence="5 8" id="KW-0812">Transmembrane</keyword>
<reference evidence="9" key="2">
    <citation type="submission" date="2025-08" db="UniProtKB">
        <authorList>
            <consortium name="Ensembl"/>
        </authorList>
    </citation>
    <scope>IDENTIFICATION</scope>
</reference>
<evidence type="ECO:0000256" key="3">
    <source>
        <dbReference type="ARBA" id="ARBA00022676"/>
    </source>
</evidence>
<dbReference type="Ensembl" id="ENSOMYT00000040143.2">
    <property type="protein sequence ID" value="ENSOMYP00000036768.1"/>
    <property type="gene ID" value="ENSOMYG00000017123.2"/>
</dbReference>
<evidence type="ECO:0000256" key="1">
    <source>
        <dbReference type="ARBA" id="ARBA00004167"/>
    </source>
</evidence>
<sequence length="452" mass="52744">MSPPNRSGLESQSWVLMDIAYTMLKFKFGLLIFFAVICLYWTWSIYIKLNTDKYPAKTHWQILISDQTITPIKDTKHLMVSAYKDHRVDGAIRIISIIRRGDLQPLHCFFCGGHGCFPASVAQVEMHSDHFGFPFVTTDVLCQSPSMYNVTHVTISIHSDIKANQNQHFLSIQNKELREEKIFPYNFTVCISNLFGGYNNVLQFVQTMEMYKLLGVQRVVIYNTSCGQDLEPVLVHYREEGILEIVEWPIDQFLNPSKGWRFEEHKGDLHYYGQLTTLNECIYRYMYQSKYVLLHDIDEIVMPYQHANLHLLLEDLQYQHPRVGVFVIENHIFPKNHYEDSGKFKLPQWREIPGINILEHIYREPSREAVINPTKLIVNPRHVVQTSVHSVLKTLGETSWVPPDVCRLIHVRVPLQGSLTKDQLLVDKKLWEYEKELVQNVDNTLRKSGLLL</sequence>
<keyword evidence="6 8" id="KW-1133">Transmembrane helix</keyword>
<dbReference type="PANTHER" id="PTHR21461">
    <property type="entry name" value="GLYCOSYLTRANSFERASE FAMILY 92 PROTEIN"/>
    <property type="match status" value="1"/>
</dbReference>
<organism evidence="9 10">
    <name type="scientific">Oncorhynchus mykiss</name>
    <name type="common">Rainbow trout</name>
    <name type="synonym">Salmo gairdneri</name>
    <dbReference type="NCBI Taxonomy" id="8022"/>
    <lineage>
        <taxon>Eukaryota</taxon>
        <taxon>Metazoa</taxon>
        <taxon>Chordata</taxon>
        <taxon>Craniata</taxon>
        <taxon>Vertebrata</taxon>
        <taxon>Euteleostomi</taxon>
        <taxon>Actinopterygii</taxon>
        <taxon>Neopterygii</taxon>
        <taxon>Teleostei</taxon>
        <taxon>Protacanthopterygii</taxon>
        <taxon>Salmoniformes</taxon>
        <taxon>Salmonidae</taxon>
        <taxon>Salmoninae</taxon>
        <taxon>Oncorhynchus</taxon>
    </lineage>
</organism>
<dbReference type="EC" id="2.4.1.-" evidence="8"/>
<keyword evidence="10" id="KW-1185">Reference proteome</keyword>
<evidence type="ECO:0000256" key="4">
    <source>
        <dbReference type="ARBA" id="ARBA00022679"/>
    </source>
</evidence>
<keyword evidence="4 8" id="KW-0808">Transferase</keyword>
<keyword evidence="3 8" id="KW-0328">Glycosyltransferase</keyword>
<dbReference type="AlphaFoldDB" id="A0A8C7QG42"/>
<comment type="similarity">
    <text evidence="2 8">Belongs to the glycosyltransferase 92 family.</text>
</comment>
<dbReference type="GO" id="GO:0016020">
    <property type="term" value="C:membrane"/>
    <property type="evidence" value="ECO:0007669"/>
    <property type="project" value="UniProtKB-SubCell"/>
</dbReference>
<evidence type="ECO:0000256" key="5">
    <source>
        <dbReference type="ARBA" id="ARBA00022692"/>
    </source>
</evidence>
<evidence type="ECO:0000256" key="7">
    <source>
        <dbReference type="ARBA" id="ARBA00023136"/>
    </source>
</evidence>
<dbReference type="GeneTree" id="ENSGT00530000064359"/>
<evidence type="ECO:0000256" key="2">
    <source>
        <dbReference type="ARBA" id="ARBA00007647"/>
    </source>
</evidence>
<dbReference type="Proteomes" id="UP000694395">
    <property type="component" value="Chromosome 11"/>
</dbReference>
<protein>
    <recommendedName>
        <fullName evidence="8">Glycosyltransferase family 92 protein</fullName>
        <ecNumber evidence="8">2.4.1.-</ecNumber>
    </recommendedName>
</protein>
<proteinExistence type="inferred from homology"/>
<reference evidence="9" key="3">
    <citation type="submission" date="2025-09" db="UniProtKB">
        <authorList>
            <consortium name="Ensembl"/>
        </authorList>
    </citation>
    <scope>IDENTIFICATION</scope>
</reference>